<dbReference type="AlphaFoldDB" id="A0A6B2NL97"/>
<gene>
    <name evidence="1" type="ORF">G0P99_03960</name>
</gene>
<name>A0A6B2NL97_9RHOB</name>
<dbReference type="RefSeq" id="WP_164127938.1">
    <property type="nucleotide sequence ID" value="NZ_JAAGOX010000005.1"/>
</dbReference>
<proteinExistence type="predicted"/>
<organism evidence="1">
    <name type="scientific">Ruegeria sp. PrR005</name>
    <dbReference type="NCBI Taxonomy" id="2706882"/>
    <lineage>
        <taxon>Bacteria</taxon>
        <taxon>Pseudomonadati</taxon>
        <taxon>Pseudomonadota</taxon>
        <taxon>Alphaproteobacteria</taxon>
        <taxon>Rhodobacterales</taxon>
        <taxon>Roseobacteraceae</taxon>
        <taxon>Ruegeria</taxon>
    </lineage>
</organism>
<reference evidence="1" key="1">
    <citation type="submission" date="2020-02" db="EMBL/GenBank/DDBJ databases">
        <title>Delineation of the pyrene-degrading pathway in Roseobacter clade bacteria by genomic analysis.</title>
        <authorList>
            <person name="Zhou H."/>
            <person name="Wang H."/>
        </authorList>
    </citation>
    <scope>NUCLEOTIDE SEQUENCE</scope>
    <source>
        <strain evidence="1">PrR005</strain>
    </source>
</reference>
<comment type="caution">
    <text evidence="1">The sequence shown here is derived from an EMBL/GenBank/DDBJ whole genome shotgun (WGS) entry which is preliminary data.</text>
</comment>
<sequence>MTTFRAILLCVPMIVASCTQDVARYHTAAVFPERPVALIEGFESACSDQTETFRRPDAETAQCWVYLPPDVTAALILVHDGTHEDLPQLVLQLRVMRQTDQRYRADIENYINIPRPNGPDVQIVYKDEATQRSISRMLDELGGEPIRE</sequence>
<protein>
    <recommendedName>
        <fullName evidence="2">Lipoprotein</fullName>
    </recommendedName>
</protein>
<evidence type="ECO:0000313" key="1">
    <source>
        <dbReference type="EMBL" id="NDW44108.1"/>
    </source>
</evidence>
<accession>A0A6B2NL97</accession>
<dbReference type="EMBL" id="JAAGOX010000005">
    <property type="protein sequence ID" value="NDW44108.1"/>
    <property type="molecule type" value="Genomic_DNA"/>
</dbReference>
<dbReference type="PROSITE" id="PS51257">
    <property type="entry name" value="PROKAR_LIPOPROTEIN"/>
    <property type="match status" value="1"/>
</dbReference>
<evidence type="ECO:0008006" key="2">
    <source>
        <dbReference type="Google" id="ProtNLM"/>
    </source>
</evidence>